<dbReference type="Proteomes" id="UP001172386">
    <property type="component" value="Unassembled WGS sequence"/>
</dbReference>
<comment type="caution">
    <text evidence="1">The sequence shown here is derived from an EMBL/GenBank/DDBJ whole genome shotgun (WGS) entry which is preliminary data.</text>
</comment>
<dbReference type="EMBL" id="JAPDRQ010000343">
    <property type="protein sequence ID" value="KAJ9650424.1"/>
    <property type="molecule type" value="Genomic_DNA"/>
</dbReference>
<accession>A0ACC2ZS87</accession>
<name>A0ACC2ZS87_9EURO</name>
<keyword evidence="2" id="KW-1185">Reference proteome</keyword>
<evidence type="ECO:0000313" key="2">
    <source>
        <dbReference type="Proteomes" id="UP001172386"/>
    </source>
</evidence>
<reference evidence="1" key="1">
    <citation type="submission" date="2022-10" db="EMBL/GenBank/DDBJ databases">
        <title>Culturing micro-colonial fungi from biological soil crusts in the Mojave desert and describing Neophaeococcomyces mojavensis, and introducing the new genera and species Taxawa tesnikishii.</title>
        <authorList>
            <person name="Kurbessoian T."/>
            <person name="Stajich J.E."/>
        </authorList>
    </citation>
    <scope>NUCLEOTIDE SEQUENCE</scope>
    <source>
        <strain evidence="1">JES_112</strain>
    </source>
</reference>
<protein>
    <submittedName>
        <fullName evidence="1">Kinesin-like protein</fullName>
    </submittedName>
</protein>
<gene>
    <name evidence="1" type="primary">SMY2</name>
    <name evidence="1" type="ORF">H2198_010266</name>
</gene>
<sequence>MPPTQLTSSFASAAAGGTADNGRRDVPSGNEWSRSRTNGTQTFRRPSTQSRDNLHSNSNSNSSTTPYIPPHMNQAANPPRNGISNDYRYSKDELLNIYHIRKEAGLAGSNLHQNFIAPWDVSVSENGVSSRDGKDVGPEVCWNAQPRMEPFSLREMDESERQLFSTSVNSPLKLNDPKAGAGNAPGARKTSLSAINQAGSARPGTRRRDTSDSFAANGPLSPTESKTFFRNEPTTSTPPPALLRRRTDFQDEAQEKEEAKTAPDNESPFGILRRSGTGGPPSAGLNPPAASPWSAGPPSAFSSMGAFGTFNTDVSSGHDTPDKRPGFGSARGGSRFKDILAKTTAEDMSPSVKEKSSFNALGKLPEEDDAGPSHIRDAIKNRPNRSETNPYDDLMPRTGSAALSSHEEQGIEQMGFSAFNSARDLVGVDNRTPHHRLNHEPMSPTNTNPYQSPQAGRMPEEEEGHDGQVGMAPFGRRDVFAGGENRGHASFGSIRGMGGMGGLGGLAGWGNPAFGAGTPGRERPAVSAAFGDPVFSPLTELQSPGAFGGNNLFAGGAGFGGPTRQNKLSSIFPPAMQEQMRSDSRNDAFEGRNDPFESASRRPESFRGTFDEMKRPGDDAFGHPSASQTPVGPPRQSSSAGPDGGSEGSSSGQMPTAQQRQMVMPDRMRWVYRDPHGQVQGPWSGLEMHDWFKAGFFTAELQVKKLEDADYEPLAQLVRRIGNSREPFLVPQIGVPHGPSPGGQQGNPWTAGGPAASAAQPPFASSFPSFGTTLTADQQNALERRKQEEQYLMARQKEFLTQRQVFMHGQHLPNAPHNMHSLQHHSSAHSLHSQPSFGSITSPAGYQPSPLQAPIQPPHPGHGFPSMTPTSAVPPSARDDDLPGHFGRIGLADRGPYGAGPSNQQSFAAHERNRLSMEQQQAQLQAHDNTFLGQQGRNERLEEFHELRGNMDEVESLSGEEPLPQPIGSQRPTEDVASVAASKQPTGAIGQLAKKSTIENEPLSLTQQVQRTAAANKQAAEEAFPLEVPPVSISPLPAPAAQRTRPPVAEALAAESRSAAQTPIETPGASVAPWADKTAEMPKGPSLKEIQEAEAKRAAEQEAMLAETRRFQAEQERLAAAQAPPSAPGLPSTSTWASSGSPSTPTTPGGSVWAKPVSAKPVSGVAPKKTLAQIQKEEEARKQRAVAQAAANAQATAYANPAAPSGNRYAQMASKASPAQSPAQSATHNHTSSQSTGSGAWTTVGSGGKPKTPATVVAAPPPTTRVVSSNNMAPSAPTRPTLPPSRSTSLATGGAKEKAMDELAKWSKAQLVNGMKAGISADDIVRNLGEMPAETEIIFEIIFSSSEIMDARRFADEYVRRRKLAERGIVDPNNATMVQKTPVNGGWNEVAKKGPTKEETTAASGFKVVSKKKGKK</sequence>
<organism evidence="1 2">
    <name type="scientific">Neophaeococcomyces mojaviensis</name>
    <dbReference type="NCBI Taxonomy" id="3383035"/>
    <lineage>
        <taxon>Eukaryota</taxon>
        <taxon>Fungi</taxon>
        <taxon>Dikarya</taxon>
        <taxon>Ascomycota</taxon>
        <taxon>Pezizomycotina</taxon>
        <taxon>Eurotiomycetes</taxon>
        <taxon>Chaetothyriomycetidae</taxon>
        <taxon>Chaetothyriales</taxon>
        <taxon>Chaetothyriales incertae sedis</taxon>
        <taxon>Neophaeococcomyces</taxon>
    </lineage>
</organism>
<proteinExistence type="predicted"/>
<evidence type="ECO:0000313" key="1">
    <source>
        <dbReference type="EMBL" id="KAJ9650424.1"/>
    </source>
</evidence>